<name>A0A182PGI3_9DIPT</name>
<organism evidence="12 13">
    <name type="scientific">Anopheles epiroticus</name>
    <dbReference type="NCBI Taxonomy" id="199890"/>
    <lineage>
        <taxon>Eukaryota</taxon>
        <taxon>Metazoa</taxon>
        <taxon>Ecdysozoa</taxon>
        <taxon>Arthropoda</taxon>
        <taxon>Hexapoda</taxon>
        <taxon>Insecta</taxon>
        <taxon>Pterygota</taxon>
        <taxon>Neoptera</taxon>
        <taxon>Endopterygota</taxon>
        <taxon>Diptera</taxon>
        <taxon>Nematocera</taxon>
        <taxon>Culicoidea</taxon>
        <taxon>Culicidae</taxon>
        <taxon>Anophelinae</taxon>
        <taxon>Anopheles</taxon>
    </lineage>
</organism>
<keyword evidence="3" id="KW-0117">Actin capping</keyword>
<keyword evidence="5" id="KW-0677">Repeat</keyword>
<dbReference type="FunFam" id="3.40.20.10:FF:000005">
    <property type="entry name" value="Gelsolin"/>
    <property type="match status" value="1"/>
</dbReference>
<dbReference type="CDD" id="cd11290">
    <property type="entry name" value="gelsolin_S1_like"/>
    <property type="match status" value="2"/>
</dbReference>
<dbReference type="GO" id="GO:0051015">
    <property type="term" value="F:actin filament binding"/>
    <property type="evidence" value="ECO:0007669"/>
    <property type="project" value="InterPro"/>
</dbReference>
<dbReference type="GO" id="GO:0015629">
    <property type="term" value="C:actin cytoskeleton"/>
    <property type="evidence" value="ECO:0007669"/>
    <property type="project" value="TreeGrafter"/>
</dbReference>
<dbReference type="GO" id="GO:0051016">
    <property type="term" value="P:barbed-end actin filament capping"/>
    <property type="evidence" value="ECO:0007669"/>
    <property type="project" value="TreeGrafter"/>
</dbReference>
<dbReference type="CDD" id="cd11292">
    <property type="entry name" value="gelsolin_S3_like"/>
    <property type="match status" value="2"/>
</dbReference>
<dbReference type="GO" id="GO:0005546">
    <property type="term" value="F:phosphatidylinositol-4,5-bisphosphate binding"/>
    <property type="evidence" value="ECO:0007669"/>
    <property type="project" value="TreeGrafter"/>
</dbReference>
<evidence type="ECO:0000256" key="1">
    <source>
        <dbReference type="ARBA" id="ARBA00004245"/>
    </source>
</evidence>
<evidence type="ECO:0000256" key="2">
    <source>
        <dbReference type="ARBA" id="ARBA00008418"/>
    </source>
</evidence>
<feature type="domain" description="Gelsolin-like" evidence="11">
    <location>
        <begin position="845"/>
        <end position="923"/>
    </location>
</feature>
<dbReference type="Gene3D" id="3.40.20.10">
    <property type="entry name" value="Severin"/>
    <property type="match status" value="9"/>
</dbReference>
<feature type="signal peptide" evidence="10">
    <location>
        <begin position="1"/>
        <end position="20"/>
    </location>
</feature>
<keyword evidence="13" id="KW-1185">Reference proteome</keyword>
<evidence type="ECO:0000256" key="3">
    <source>
        <dbReference type="ARBA" id="ARBA00022467"/>
    </source>
</evidence>
<dbReference type="AlphaFoldDB" id="A0A182PGI3"/>
<dbReference type="FunFam" id="3.40.20.10:FF:000002">
    <property type="entry name" value="Gelsolin"/>
    <property type="match status" value="2"/>
</dbReference>
<comment type="function">
    <text evidence="9">Calcium-regulated, actin-modulating protein that binds to the plus (or barbed) ends of actin monomers or filaments, preventing monomer exchange (end-blocking or capping). It can promote the assembly of monomers into filaments (nucleation) as well as sever filaments already formed.</text>
</comment>
<dbReference type="SUPFAM" id="SSF55753">
    <property type="entry name" value="Actin depolymerizing proteins"/>
    <property type="match status" value="9"/>
</dbReference>
<dbReference type="CDD" id="cd11293">
    <property type="entry name" value="gelsolin_S4_like"/>
    <property type="match status" value="1"/>
</dbReference>
<dbReference type="SMART" id="SM00262">
    <property type="entry name" value="GEL"/>
    <property type="match status" value="9"/>
</dbReference>
<dbReference type="PRINTS" id="PR00597">
    <property type="entry name" value="GELSOLIN"/>
</dbReference>
<comment type="subcellular location">
    <subcellularLocation>
        <location evidence="1">Cytoplasm</location>
        <location evidence="1">Cytoskeleton</location>
    </subcellularLocation>
</comment>
<evidence type="ECO:0000256" key="6">
    <source>
        <dbReference type="ARBA" id="ARBA00022837"/>
    </source>
</evidence>
<dbReference type="PANTHER" id="PTHR11977">
    <property type="entry name" value="VILLIN"/>
    <property type="match status" value="1"/>
</dbReference>
<dbReference type="GO" id="GO:0005737">
    <property type="term" value="C:cytoplasm"/>
    <property type="evidence" value="ECO:0007669"/>
    <property type="project" value="TreeGrafter"/>
</dbReference>
<dbReference type="FunFam" id="3.40.20.10:FF:000001">
    <property type="entry name" value="Gelsolin"/>
    <property type="match status" value="1"/>
</dbReference>
<dbReference type="InterPro" id="IPR007122">
    <property type="entry name" value="Villin/Gelsolin"/>
</dbReference>
<evidence type="ECO:0000256" key="10">
    <source>
        <dbReference type="SAM" id="SignalP"/>
    </source>
</evidence>
<dbReference type="InterPro" id="IPR029006">
    <property type="entry name" value="ADF-H/Gelsolin-like_dom_sf"/>
</dbReference>
<evidence type="ECO:0000256" key="4">
    <source>
        <dbReference type="ARBA" id="ARBA00022490"/>
    </source>
</evidence>
<protein>
    <recommendedName>
        <fullName evidence="11">Gelsolin-like domain-containing protein</fullName>
    </recommendedName>
</protein>
<evidence type="ECO:0000256" key="5">
    <source>
        <dbReference type="ARBA" id="ARBA00022737"/>
    </source>
</evidence>
<evidence type="ECO:0000313" key="12">
    <source>
        <dbReference type="EnsemblMetazoa" id="AEPI006042-PA"/>
    </source>
</evidence>
<feature type="domain" description="Gelsolin-like" evidence="11">
    <location>
        <begin position="968"/>
        <end position="1026"/>
    </location>
</feature>
<dbReference type="CDD" id="cd11289">
    <property type="entry name" value="gelsolin_S2_like"/>
    <property type="match status" value="2"/>
</dbReference>
<feature type="domain" description="Gelsolin-like" evidence="11">
    <location>
        <begin position="302"/>
        <end position="371"/>
    </location>
</feature>
<reference evidence="12" key="2">
    <citation type="submission" date="2020-05" db="UniProtKB">
        <authorList>
            <consortium name="EnsemblMetazoa"/>
        </authorList>
    </citation>
    <scope>IDENTIFICATION</scope>
    <source>
        <strain evidence="12">Epiroticus2</strain>
    </source>
</reference>
<dbReference type="GO" id="GO:0008154">
    <property type="term" value="P:actin polymerization or depolymerization"/>
    <property type="evidence" value="ECO:0007669"/>
    <property type="project" value="TreeGrafter"/>
</dbReference>
<dbReference type="CDD" id="cd11288">
    <property type="entry name" value="gelsolin_S5_like"/>
    <property type="match status" value="1"/>
</dbReference>
<keyword evidence="6" id="KW-0106">Calcium</keyword>
<feature type="domain" description="Gelsolin-like" evidence="11">
    <location>
        <begin position="576"/>
        <end position="640"/>
    </location>
</feature>
<feature type="domain" description="Gelsolin-like" evidence="11">
    <location>
        <begin position="175"/>
        <end position="240"/>
    </location>
</feature>
<dbReference type="CDD" id="cd11291">
    <property type="entry name" value="gelsolin_S6_like"/>
    <property type="match status" value="1"/>
</dbReference>
<keyword evidence="10" id="KW-0732">Signal</keyword>
<feature type="domain" description="Gelsolin-like" evidence="11">
    <location>
        <begin position="455"/>
        <end position="537"/>
    </location>
</feature>
<feature type="domain" description="Gelsolin-like" evidence="11">
    <location>
        <begin position="1065"/>
        <end position="1139"/>
    </location>
</feature>
<dbReference type="EnsemblMetazoa" id="AEPI006042-RA">
    <property type="protein sequence ID" value="AEPI006042-PA"/>
    <property type="gene ID" value="AEPI006042"/>
</dbReference>
<dbReference type="VEuPathDB" id="VectorBase:AEPI006042"/>
<reference evidence="13" key="1">
    <citation type="submission" date="2013-03" db="EMBL/GenBank/DDBJ databases">
        <title>The Genome Sequence of Anopheles epiroticus epiroticus2.</title>
        <authorList>
            <consortium name="The Broad Institute Genomics Platform"/>
            <person name="Neafsey D.E."/>
            <person name="Howell P."/>
            <person name="Walker B."/>
            <person name="Young S.K."/>
            <person name="Zeng Q."/>
            <person name="Gargeya S."/>
            <person name="Fitzgerald M."/>
            <person name="Haas B."/>
            <person name="Abouelleil A."/>
            <person name="Allen A.W."/>
            <person name="Alvarado L."/>
            <person name="Arachchi H.M."/>
            <person name="Berlin A.M."/>
            <person name="Chapman S.B."/>
            <person name="Gainer-Dewar J."/>
            <person name="Goldberg J."/>
            <person name="Griggs A."/>
            <person name="Gujja S."/>
            <person name="Hansen M."/>
            <person name="Howarth C."/>
            <person name="Imamovic A."/>
            <person name="Ireland A."/>
            <person name="Larimer J."/>
            <person name="McCowan C."/>
            <person name="Murphy C."/>
            <person name="Pearson M."/>
            <person name="Poon T.W."/>
            <person name="Priest M."/>
            <person name="Roberts A."/>
            <person name="Saif S."/>
            <person name="Shea T."/>
            <person name="Sisk P."/>
            <person name="Sykes S."/>
            <person name="Wortman J."/>
            <person name="Nusbaum C."/>
            <person name="Birren B."/>
        </authorList>
    </citation>
    <scope>NUCLEOTIDE SEQUENCE [LARGE SCALE GENOMIC DNA]</scope>
    <source>
        <strain evidence="13">Epiroticus2</strain>
    </source>
</reference>
<comment type="similarity">
    <text evidence="2">Belongs to the villin/gelsolin family.</text>
</comment>
<dbReference type="Pfam" id="PF00626">
    <property type="entry name" value="Gelsolin"/>
    <property type="match status" value="9"/>
</dbReference>
<evidence type="ECO:0000256" key="9">
    <source>
        <dbReference type="ARBA" id="ARBA00055420"/>
    </source>
</evidence>
<dbReference type="STRING" id="199890.A0A182PGI3"/>
<keyword evidence="8" id="KW-0206">Cytoskeleton</keyword>
<evidence type="ECO:0000313" key="13">
    <source>
        <dbReference type="Proteomes" id="UP000075885"/>
    </source>
</evidence>
<sequence length="1155" mass="128006">MNRLLVSAFLVTVSVALIQAGTVPSGPAGKKLNIPAFNNAGKAVGVEVWRVENFQPVVIPKAEHGKFYTGDSYIVMNTKEDKKKVKTHDIHFWLGTKTTQDEAGSAAILSVQLDDLLGGLPVQHREVEGSESDLFLSYFKGGVRYLEGGVATGFKHVTTNDPGAKRLFHIKGTKNIRVRQVELAVSAMNKGDCFILDAGREIYVYVGPHAGRVEKLKAINFANDLRDQDHAGRSKVHIVDEFSTLTDQENFFTILGSGSPALVPDQSTAPADAAFEKTDAARVQLYRVTDAKGKLAVEPITERPLKQEFLKQEDSFILDTGSGLYVWIGKGATQQEKTQALAKAQEFIGSKKYPAWTPVERLVQNAETAPFKHFFQTWRLAGSNQSRLELPLTFRDKHNQQHYKCRFRAAEALQFRVRSRVLRMCPRHMKAETMHPAFENAGTSKGLEVWRIENFEPVPVPVKEHGKFYTGDSYIVLNTKESKSGVLSWDVHFWLGLETSQDEAGSAAILTVQLDDRHNGAPVQHREVQDHEGSLFLSYFPGGVRYAAGGVKSGFNEVETNAAGEKRLFQVKGAKNVRVRQVPLSIGSMNKGDCFILDAGFEIYVYVGASAKRVEKIKAISAAGQIRDQDHAGRANVHILDEFASASEQQEFFDVLGEGSPDAVAEESQSDEAYERSDCKAITLYHVSDASGSLEITPIGERPLKQSMLDSNQDCYILDTGAESIYVWIGKGATGHERSQAMLKAQEFISAKGYPVHTAVHRVVENGETTDFKQFFSCWRDKGIGHAQLIKTAMGDGDESDADAEFDAETLHTFKKNGGRALGFMPDNGQGAVEIWRVQNYDLEPVEPDAYGTFYAGDSYVVRYEYTIKTGGHGYIVYFWQGKTSSTTEKGASAVHAVRMDDELNGKAILVRVAQGNEPRHFMKLFKGRMVTLLGDYGKQSADDTKLYRVRGTCSVDVRAEEMAPVAASLASDDVFLLKTAGTVYIWHGVGASDLEKDMAANIAGVVAPDATPEVVTEEAEPEEFWAALGGRDAYDRELDPPGAPFLSPRLFHCRILYNKKLRVEEVPHFEQEDLNVDDVMVLDGGDEIYCWIGNGATEEERSKSIDMARQYIRTDPSDRSEETVPIVVLKQGAEPRSFKRLFPTWDDGFWEVSR</sequence>
<dbReference type="PANTHER" id="PTHR11977:SF123">
    <property type="entry name" value="GELSOLIN"/>
    <property type="match status" value="1"/>
</dbReference>
<feature type="domain" description="Gelsolin-like" evidence="11">
    <location>
        <begin position="702"/>
        <end position="772"/>
    </location>
</feature>
<dbReference type="InterPro" id="IPR007123">
    <property type="entry name" value="Gelsolin-like_dom"/>
</dbReference>
<feature type="chain" id="PRO_5008131269" description="Gelsolin-like domain-containing protein" evidence="10">
    <location>
        <begin position="21"/>
        <end position="1155"/>
    </location>
</feature>
<accession>A0A182PGI3</accession>
<evidence type="ECO:0000259" key="11">
    <source>
        <dbReference type="Pfam" id="PF00626"/>
    </source>
</evidence>
<feature type="domain" description="Gelsolin-like" evidence="11">
    <location>
        <begin position="54"/>
        <end position="136"/>
    </location>
</feature>
<keyword evidence="7" id="KW-0009">Actin-binding</keyword>
<evidence type="ECO:0000256" key="7">
    <source>
        <dbReference type="ARBA" id="ARBA00023203"/>
    </source>
</evidence>
<keyword evidence="4" id="KW-0963">Cytoplasm</keyword>
<dbReference type="Proteomes" id="UP000075885">
    <property type="component" value="Unassembled WGS sequence"/>
</dbReference>
<evidence type="ECO:0000256" key="8">
    <source>
        <dbReference type="ARBA" id="ARBA00023212"/>
    </source>
</evidence>
<proteinExistence type="inferred from homology"/>
<dbReference type="GO" id="GO:0051014">
    <property type="term" value="P:actin filament severing"/>
    <property type="evidence" value="ECO:0007669"/>
    <property type="project" value="TreeGrafter"/>
</dbReference>